<evidence type="ECO:0000313" key="5">
    <source>
        <dbReference type="Proteomes" id="UP000325313"/>
    </source>
</evidence>
<gene>
    <name evidence="2" type="ORF">PGT21_008765</name>
    <name evidence="3" type="ORF">PGTUg99_013558</name>
</gene>
<sequence length="116" mass="12349">MSAPREDSRQAASLQTATSDTSTRRPSPTSNGHTVPATRLRGDRPRAGGGAPQFPSAPAVVNHLSLGVFHGRWLPNAGVHRDCMSTGTYYAMCACGGVLRKETTRFGCADMFLATR</sequence>
<dbReference type="Proteomes" id="UP000325313">
    <property type="component" value="Unassembled WGS sequence"/>
</dbReference>
<comment type="caution">
    <text evidence="2">The sequence shown here is derived from an EMBL/GenBank/DDBJ whole genome shotgun (WGS) entry which is preliminary data.</text>
</comment>
<accession>A0A5B0MTZ8</accession>
<proteinExistence type="predicted"/>
<dbReference type="AlphaFoldDB" id="A0A5B0MTZ8"/>
<protein>
    <submittedName>
        <fullName evidence="2">Uncharacterized protein</fullName>
    </submittedName>
</protein>
<evidence type="ECO:0000313" key="3">
    <source>
        <dbReference type="EMBL" id="KAA1131433.1"/>
    </source>
</evidence>
<evidence type="ECO:0000313" key="4">
    <source>
        <dbReference type="Proteomes" id="UP000324748"/>
    </source>
</evidence>
<organism evidence="2 4">
    <name type="scientific">Puccinia graminis f. sp. tritici</name>
    <dbReference type="NCBI Taxonomy" id="56615"/>
    <lineage>
        <taxon>Eukaryota</taxon>
        <taxon>Fungi</taxon>
        <taxon>Dikarya</taxon>
        <taxon>Basidiomycota</taxon>
        <taxon>Pucciniomycotina</taxon>
        <taxon>Pucciniomycetes</taxon>
        <taxon>Pucciniales</taxon>
        <taxon>Pucciniaceae</taxon>
        <taxon>Puccinia</taxon>
    </lineage>
</organism>
<name>A0A5B0MTZ8_PUCGR</name>
<dbReference type="EMBL" id="VSWC01000131">
    <property type="protein sequence ID" value="KAA1080475.1"/>
    <property type="molecule type" value="Genomic_DNA"/>
</dbReference>
<keyword evidence="4" id="KW-1185">Reference proteome</keyword>
<feature type="compositionally biased region" description="Low complexity" evidence="1">
    <location>
        <begin position="18"/>
        <end position="30"/>
    </location>
</feature>
<reference evidence="4 5" key="1">
    <citation type="submission" date="2019-05" db="EMBL/GenBank/DDBJ databases">
        <title>Emergence of the Ug99 lineage of the wheat stem rust pathogen through somatic hybridization.</title>
        <authorList>
            <person name="Li F."/>
            <person name="Upadhyaya N.M."/>
            <person name="Sperschneider J."/>
            <person name="Matny O."/>
            <person name="Nguyen-Phuc H."/>
            <person name="Mago R."/>
            <person name="Raley C."/>
            <person name="Miller M.E."/>
            <person name="Silverstein K.A.T."/>
            <person name="Henningsen E."/>
            <person name="Hirsch C.D."/>
            <person name="Visser B."/>
            <person name="Pretorius Z.A."/>
            <person name="Steffenson B.J."/>
            <person name="Schwessinger B."/>
            <person name="Dodds P.N."/>
            <person name="Figueroa M."/>
        </authorList>
    </citation>
    <scope>NUCLEOTIDE SEQUENCE [LARGE SCALE GENOMIC DNA]</scope>
    <source>
        <strain evidence="2">21-0</strain>
        <strain evidence="3 5">Ug99</strain>
    </source>
</reference>
<dbReference type="EMBL" id="VDEP01000103">
    <property type="protein sequence ID" value="KAA1131433.1"/>
    <property type="molecule type" value="Genomic_DNA"/>
</dbReference>
<evidence type="ECO:0000256" key="1">
    <source>
        <dbReference type="SAM" id="MobiDB-lite"/>
    </source>
</evidence>
<feature type="region of interest" description="Disordered" evidence="1">
    <location>
        <begin position="1"/>
        <end position="56"/>
    </location>
</feature>
<dbReference type="Proteomes" id="UP000324748">
    <property type="component" value="Unassembled WGS sequence"/>
</dbReference>
<evidence type="ECO:0000313" key="2">
    <source>
        <dbReference type="EMBL" id="KAA1080475.1"/>
    </source>
</evidence>